<dbReference type="Gene3D" id="3.80.10.10">
    <property type="entry name" value="Ribonuclease Inhibitor"/>
    <property type="match status" value="1"/>
</dbReference>
<dbReference type="InterPro" id="IPR032675">
    <property type="entry name" value="LRR_dom_sf"/>
</dbReference>
<comment type="caution">
    <text evidence="1">The sequence shown here is derived from an EMBL/GenBank/DDBJ whole genome shotgun (WGS) entry which is preliminary data.</text>
</comment>
<dbReference type="GO" id="GO:0005829">
    <property type="term" value="C:cytosol"/>
    <property type="evidence" value="ECO:0007669"/>
    <property type="project" value="TreeGrafter"/>
</dbReference>
<dbReference type="PANTHER" id="PTHR24113:SF15">
    <property type="entry name" value="NACHT DOMAIN-CONTAINING PROTEIN"/>
    <property type="match status" value="1"/>
</dbReference>
<dbReference type="SUPFAM" id="SSF52047">
    <property type="entry name" value="RNI-like"/>
    <property type="match status" value="1"/>
</dbReference>
<dbReference type="SMART" id="SM00368">
    <property type="entry name" value="LRR_RI"/>
    <property type="match status" value="3"/>
</dbReference>
<dbReference type="Proteomes" id="UP000663866">
    <property type="component" value="Unassembled WGS sequence"/>
</dbReference>
<dbReference type="InterPro" id="IPR027038">
    <property type="entry name" value="RanGap"/>
</dbReference>
<keyword evidence="2" id="KW-1185">Reference proteome</keyword>
<dbReference type="EMBL" id="CAJOBG010016743">
    <property type="protein sequence ID" value="CAF4308813.1"/>
    <property type="molecule type" value="Genomic_DNA"/>
</dbReference>
<feature type="non-terminal residue" evidence="1">
    <location>
        <position position="1"/>
    </location>
</feature>
<evidence type="ECO:0000313" key="1">
    <source>
        <dbReference type="EMBL" id="CAF4308813.1"/>
    </source>
</evidence>
<dbReference type="Pfam" id="PF13516">
    <property type="entry name" value="LRR_6"/>
    <property type="match status" value="2"/>
</dbReference>
<name>A0A820IG47_9BILA</name>
<proteinExistence type="predicted"/>
<organism evidence="1 2">
    <name type="scientific">Rotaria magnacalcarata</name>
    <dbReference type="NCBI Taxonomy" id="392030"/>
    <lineage>
        <taxon>Eukaryota</taxon>
        <taxon>Metazoa</taxon>
        <taxon>Spiralia</taxon>
        <taxon>Gnathifera</taxon>
        <taxon>Rotifera</taxon>
        <taxon>Eurotatoria</taxon>
        <taxon>Bdelloidea</taxon>
        <taxon>Philodinida</taxon>
        <taxon>Philodinidae</taxon>
        <taxon>Rotaria</taxon>
    </lineage>
</organism>
<dbReference type="GO" id="GO:0006913">
    <property type="term" value="P:nucleocytoplasmic transport"/>
    <property type="evidence" value="ECO:0007669"/>
    <property type="project" value="TreeGrafter"/>
</dbReference>
<gene>
    <name evidence="1" type="ORF">OVN521_LOCUS31579</name>
</gene>
<dbReference type="AlphaFoldDB" id="A0A820IG47"/>
<dbReference type="GO" id="GO:0005634">
    <property type="term" value="C:nucleus"/>
    <property type="evidence" value="ECO:0007669"/>
    <property type="project" value="TreeGrafter"/>
</dbReference>
<dbReference type="GO" id="GO:0031267">
    <property type="term" value="F:small GTPase binding"/>
    <property type="evidence" value="ECO:0007669"/>
    <property type="project" value="TreeGrafter"/>
</dbReference>
<dbReference type="GO" id="GO:0048471">
    <property type="term" value="C:perinuclear region of cytoplasm"/>
    <property type="evidence" value="ECO:0007669"/>
    <property type="project" value="TreeGrafter"/>
</dbReference>
<accession>A0A820IG47</accession>
<dbReference type="GO" id="GO:0005096">
    <property type="term" value="F:GTPase activator activity"/>
    <property type="evidence" value="ECO:0007669"/>
    <property type="project" value="InterPro"/>
</dbReference>
<dbReference type="InterPro" id="IPR001611">
    <property type="entry name" value="Leu-rich_rpt"/>
</dbReference>
<evidence type="ECO:0000313" key="2">
    <source>
        <dbReference type="Proteomes" id="UP000663866"/>
    </source>
</evidence>
<sequence length="206" mass="23117">MIDINPILESFYPAFSHNKKICSIICDYDFRMKTINLYTKPLIIRKIGGLSEEATNSDHSIVTRLVLTLENGSQTTSLISTNESFDHVRSETRTCVERRSIQLGLNEVKYLANALRTSKTLTEIDLCYNDLGSERVEHIVNSLKSIPVNNTLRILNITMNKIGDGGIQHISDFLQNSTTLTHLYLHPNGITEPGAQLLTLALKSNK</sequence>
<protein>
    <submittedName>
        <fullName evidence="1">Uncharacterized protein</fullName>
    </submittedName>
</protein>
<dbReference type="PANTHER" id="PTHR24113">
    <property type="entry name" value="RAN GTPASE-ACTIVATING PROTEIN 1"/>
    <property type="match status" value="1"/>
</dbReference>
<reference evidence="1" key="1">
    <citation type="submission" date="2021-02" db="EMBL/GenBank/DDBJ databases">
        <authorList>
            <person name="Nowell W R."/>
        </authorList>
    </citation>
    <scope>NUCLEOTIDE SEQUENCE</scope>
</reference>